<evidence type="ECO:0000313" key="1">
    <source>
        <dbReference type="EMBL" id="MFC5917728.1"/>
    </source>
</evidence>
<dbReference type="EMBL" id="JBHSPU010000030">
    <property type="protein sequence ID" value="MFC5917728.1"/>
    <property type="molecule type" value="Genomic_DNA"/>
</dbReference>
<reference evidence="2" key="1">
    <citation type="journal article" date="2019" name="Int. J. Syst. Evol. Microbiol.">
        <title>The Global Catalogue of Microorganisms (GCM) 10K type strain sequencing project: providing services to taxonomists for standard genome sequencing and annotation.</title>
        <authorList>
            <consortium name="The Broad Institute Genomics Platform"/>
            <consortium name="The Broad Institute Genome Sequencing Center for Infectious Disease"/>
            <person name="Wu L."/>
            <person name="Ma J."/>
        </authorList>
    </citation>
    <scope>NUCLEOTIDE SEQUENCE [LARGE SCALE GENOMIC DNA]</scope>
    <source>
        <strain evidence="2">JCM 4147</strain>
    </source>
</reference>
<comment type="caution">
    <text evidence="1">The sequence shown here is derived from an EMBL/GenBank/DDBJ whole genome shotgun (WGS) entry which is preliminary data.</text>
</comment>
<dbReference type="Proteomes" id="UP001596200">
    <property type="component" value="Unassembled WGS sequence"/>
</dbReference>
<keyword evidence="2" id="KW-1185">Reference proteome</keyword>
<evidence type="ECO:0000313" key="2">
    <source>
        <dbReference type="Proteomes" id="UP001596200"/>
    </source>
</evidence>
<name>A0ABW1GUC8_9ACTN</name>
<gene>
    <name evidence="1" type="ORF">ACFP1B_30525</name>
</gene>
<proteinExistence type="predicted"/>
<organism evidence="1 2">
    <name type="scientific">Streptomyces pulveraceus</name>
    <dbReference type="NCBI Taxonomy" id="68258"/>
    <lineage>
        <taxon>Bacteria</taxon>
        <taxon>Bacillati</taxon>
        <taxon>Actinomycetota</taxon>
        <taxon>Actinomycetes</taxon>
        <taxon>Kitasatosporales</taxon>
        <taxon>Streptomycetaceae</taxon>
        <taxon>Streptomyces</taxon>
    </lineage>
</organism>
<sequence>MLELPAQHTLDDDPEIADALADAAARLLERGALVDGEPLTASRIAIEELEQDEHAPPRRGCWSPVVTRHRLLMWGDALRAVVIATVPVWPGTCTHRL</sequence>
<dbReference type="RefSeq" id="WP_344512359.1">
    <property type="nucleotide sequence ID" value="NZ_BAAATU010000022.1"/>
</dbReference>
<accession>A0ABW1GUC8</accession>
<protein>
    <submittedName>
        <fullName evidence="1">Uncharacterized protein</fullName>
    </submittedName>
</protein>